<dbReference type="InterPro" id="IPR000524">
    <property type="entry name" value="Tscrpt_reg_HTH_GntR"/>
</dbReference>
<keyword evidence="3" id="KW-0804">Transcription</keyword>
<dbReference type="SUPFAM" id="SSF53822">
    <property type="entry name" value="Periplasmic binding protein-like I"/>
    <property type="match status" value="1"/>
</dbReference>
<dbReference type="EMBL" id="QWET01000006">
    <property type="protein sequence ID" value="RIH65298.1"/>
    <property type="molecule type" value="Genomic_DNA"/>
</dbReference>
<evidence type="ECO:0000256" key="3">
    <source>
        <dbReference type="ARBA" id="ARBA00023163"/>
    </source>
</evidence>
<comment type="caution">
    <text evidence="5">The sequence shown here is derived from an EMBL/GenBank/DDBJ whole genome shotgun (WGS) entry which is preliminary data.</text>
</comment>
<dbReference type="Gene3D" id="3.40.50.2300">
    <property type="match status" value="2"/>
</dbReference>
<dbReference type="InterPro" id="IPR036390">
    <property type="entry name" value="WH_DNA-bd_sf"/>
</dbReference>
<dbReference type="AlphaFoldDB" id="A0A399D281"/>
<keyword evidence="6" id="KW-1185">Reference proteome</keyword>
<sequence length="335" mass="38043">MFSVPGLPFKILEQTGQTKMQLLVHSITEAVGNGELKEGDALPSVNQLSAESGFSRDTVFKAYSALKKNGLVESTLAKGYYVAGESYKVFMLLDDFSAFKEQLYNSFRQNLPQTYSVDLLFHHYNREVFQQLIRNSLGRYNSYVVMNIDHDGIDPALEEIDPKKLLILDMGAPLSETVSYIIQNFGESVESCLEKGWHRLKKYDELVLVYDEKETPHPSETVWATQRFCRKHNIRFKTVKRPQSPEIRKGQVWFTIRDADLVEVIKTCRKNDFKPGKDVGVLSYNDTPMKQIVGGGISVISTNFEQMGILAAGFIKNKQKIARVLPTSLILRESL</sequence>
<dbReference type="GO" id="GO:0003700">
    <property type="term" value="F:DNA-binding transcription factor activity"/>
    <property type="evidence" value="ECO:0007669"/>
    <property type="project" value="InterPro"/>
</dbReference>
<dbReference type="SMART" id="SM00345">
    <property type="entry name" value="HTH_GNTR"/>
    <property type="match status" value="1"/>
</dbReference>
<name>A0A399D281_9BACT</name>
<dbReference type="PANTHER" id="PTHR38445">
    <property type="entry name" value="HTH-TYPE TRANSCRIPTIONAL REPRESSOR YTRA"/>
    <property type="match status" value="1"/>
</dbReference>
<dbReference type="SUPFAM" id="SSF46785">
    <property type="entry name" value="Winged helix' DNA-binding domain"/>
    <property type="match status" value="1"/>
</dbReference>
<gene>
    <name evidence="5" type="ORF">D1164_09190</name>
</gene>
<dbReference type="PANTHER" id="PTHR38445:SF10">
    <property type="entry name" value="GNTR-FAMILY TRANSCRIPTIONAL REGULATOR"/>
    <property type="match status" value="1"/>
</dbReference>
<organism evidence="5 6">
    <name type="scientific">Mariniphaga sediminis</name>
    <dbReference type="NCBI Taxonomy" id="1628158"/>
    <lineage>
        <taxon>Bacteria</taxon>
        <taxon>Pseudomonadati</taxon>
        <taxon>Bacteroidota</taxon>
        <taxon>Bacteroidia</taxon>
        <taxon>Marinilabiliales</taxon>
        <taxon>Prolixibacteraceae</taxon>
        <taxon>Mariniphaga</taxon>
    </lineage>
</organism>
<keyword evidence="2" id="KW-0238">DNA-binding</keyword>
<dbReference type="Proteomes" id="UP000266441">
    <property type="component" value="Unassembled WGS sequence"/>
</dbReference>
<dbReference type="GO" id="GO:0003677">
    <property type="term" value="F:DNA binding"/>
    <property type="evidence" value="ECO:0007669"/>
    <property type="project" value="UniProtKB-KW"/>
</dbReference>
<dbReference type="CDD" id="cd07377">
    <property type="entry name" value="WHTH_GntR"/>
    <property type="match status" value="1"/>
</dbReference>
<feature type="domain" description="HTH gntR-type" evidence="4">
    <location>
        <begin position="17"/>
        <end position="85"/>
    </location>
</feature>
<evidence type="ECO:0000256" key="1">
    <source>
        <dbReference type="ARBA" id="ARBA00023015"/>
    </source>
</evidence>
<dbReference type="PROSITE" id="PS50949">
    <property type="entry name" value="HTH_GNTR"/>
    <property type="match status" value="1"/>
</dbReference>
<reference evidence="5 6" key="1">
    <citation type="journal article" date="2015" name="Int. J. Syst. Evol. Microbiol.">
        <title>Mariniphaga sediminis sp. nov., isolated from coastal sediment.</title>
        <authorList>
            <person name="Wang F.Q."/>
            <person name="Shen Q.Y."/>
            <person name="Chen G.J."/>
            <person name="Du Z.J."/>
        </authorList>
    </citation>
    <scope>NUCLEOTIDE SEQUENCE [LARGE SCALE GENOMIC DNA]</scope>
    <source>
        <strain evidence="5 6">SY21</strain>
    </source>
</reference>
<evidence type="ECO:0000313" key="5">
    <source>
        <dbReference type="EMBL" id="RIH65298.1"/>
    </source>
</evidence>
<proteinExistence type="predicted"/>
<evidence type="ECO:0000313" key="6">
    <source>
        <dbReference type="Proteomes" id="UP000266441"/>
    </source>
</evidence>
<keyword evidence="1" id="KW-0805">Transcription regulation</keyword>
<accession>A0A399D281</accession>
<dbReference type="InterPro" id="IPR028082">
    <property type="entry name" value="Peripla_BP_I"/>
</dbReference>
<dbReference type="Gene3D" id="1.10.10.10">
    <property type="entry name" value="Winged helix-like DNA-binding domain superfamily/Winged helix DNA-binding domain"/>
    <property type="match status" value="1"/>
</dbReference>
<protein>
    <submittedName>
        <fullName evidence="5">GntR family transcriptional regulator</fullName>
    </submittedName>
</protein>
<evidence type="ECO:0000259" key="4">
    <source>
        <dbReference type="PROSITE" id="PS50949"/>
    </source>
</evidence>
<dbReference type="Pfam" id="PF00392">
    <property type="entry name" value="GntR"/>
    <property type="match status" value="1"/>
</dbReference>
<dbReference type="InterPro" id="IPR036388">
    <property type="entry name" value="WH-like_DNA-bd_sf"/>
</dbReference>
<evidence type="ECO:0000256" key="2">
    <source>
        <dbReference type="ARBA" id="ARBA00023125"/>
    </source>
</evidence>